<dbReference type="AlphaFoldDB" id="A0A8B8A4J1"/>
<keyword evidence="1" id="KW-1185">Reference proteome</keyword>
<accession>A0A8B8A4J1</accession>
<sequence>MNGDTGRSVENVFTMPTYSHPNYWGDSISKVIKNSIVKVNFVNYEKKPNFLNLSTDYFNEDTFTVLFVSEKKYEEMEQLFRMNNTFDSDNTEIVRLNNSGRLKLISLADCNQKHGCSLPIIIEMYQMTSWNINNMYVISDGEKLIKSAKFIFEILFNIDVRFNAPNIGEPENTNFVFHNRMASTFTEFINTVIRKSIASQCVFVDQDNVGLTRSEIDEISLNNIVIMCQNHRTMAGNTPVRLSRSTVPDIDPKCMEISNPVVKDCSDILIILLIKKIDSILPSEISFVIRSKDIIFLQAKKYICKDSQRQIHLPDLET</sequence>
<evidence type="ECO:0000313" key="1">
    <source>
        <dbReference type="Proteomes" id="UP000694844"/>
    </source>
</evidence>
<dbReference type="GeneID" id="111099415"/>
<name>A0A8B8A4J1_CRAVI</name>
<evidence type="ECO:0000313" key="3">
    <source>
        <dbReference type="RefSeq" id="XP_022286402.1"/>
    </source>
</evidence>
<dbReference type="RefSeq" id="XP_022286402.1">
    <property type="nucleotide sequence ID" value="XM_022430694.1"/>
</dbReference>
<dbReference type="RefSeq" id="XP_022286401.1">
    <property type="nucleotide sequence ID" value="XM_022430693.1"/>
</dbReference>
<dbReference type="KEGG" id="cvn:111099415"/>
<gene>
    <name evidence="2 3" type="primary">LOC111099415</name>
</gene>
<reference evidence="2 3" key="1">
    <citation type="submission" date="2025-04" db="UniProtKB">
        <authorList>
            <consortium name="RefSeq"/>
        </authorList>
    </citation>
    <scope>IDENTIFICATION</scope>
    <source>
        <tissue evidence="2 3">Whole sample</tissue>
    </source>
</reference>
<proteinExistence type="predicted"/>
<protein>
    <submittedName>
        <fullName evidence="2 3">Uncharacterized protein LOC111099415</fullName>
    </submittedName>
</protein>
<evidence type="ECO:0000313" key="2">
    <source>
        <dbReference type="RefSeq" id="XP_022286401.1"/>
    </source>
</evidence>
<dbReference type="Proteomes" id="UP000694844">
    <property type="component" value="Chromosome 6"/>
</dbReference>
<organism evidence="1 2">
    <name type="scientific">Crassostrea virginica</name>
    <name type="common">Eastern oyster</name>
    <dbReference type="NCBI Taxonomy" id="6565"/>
    <lineage>
        <taxon>Eukaryota</taxon>
        <taxon>Metazoa</taxon>
        <taxon>Spiralia</taxon>
        <taxon>Lophotrochozoa</taxon>
        <taxon>Mollusca</taxon>
        <taxon>Bivalvia</taxon>
        <taxon>Autobranchia</taxon>
        <taxon>Pteriomorphia</taxon>
        <taxon>Ostreida</taxon>
        <taxon>Ostreoidea</taxon>
        <taxon>Ostreidae</taxon>
        <taxon>Crassostrea</taxon>
    </lineage>
</organism>